<protein>
    <recommendedName>
        <fullName evidence="7">Ribosomal RNA small subunit methyltransferase H</fullName>
        <ecNumber evidence="7">2.1.1.199</ecNumber>
    </recommendedName>
    <alternativeName>
        <fullName evidence="7">16S rRNA m(4)C1402 methyltransferase</fullName>
    </alternativeName>
    <alternativeName>
        <fullName evidence="7">rRNA (cytosine-N(4)-)-methyltransferase RsmH</fullName>
    </alternativeName>
</protein>
<dbReference type="SUPFAM" id="SSF53335">
    <property type="entry name" value="S-adenosyl-L-methionine-dependent methyltransferases"/>
    <property type="match status" value="1"/>
</dbReference>
<dbReference type="PANTHER" id="PTHR11265:SF0">
    <property type="entry name" value="12S RRNA N4-METHYLCYTIDINE METHYLTRANSFERASE"/>
    <property type="match status" value="1"/>
</dbReference>
<dbReference type="GO" id="GO:0070475">
    <property type="term" value="P:rRNA base methylation"/>
    <property type="evidence" value="ECO:0007669"/>
    <property type="project" value="UniProtKB-UniRule"/>
</dbReference>
<dbReference type="GeneID" id="82534811"/>
<dbReference type="GO" id="GO:0005737">
    <property type="term" value="C:cytoplasm"/>
    <property type="evidence" value="ECO:0007669"/>
    <property type="project" value="UniProtKB-SubCell"/>
</dbReference>
<dbReference type="RefSeq" id="WP_115550696.1">
    <property type="nucleotide sequence ID" value="NZ_CAPHNE010000040.1"/>
</dbReference>
<sequence>MDISHIPVLLNQVVESFQTPPIQKGGVLIDCTLGFGGHSEALLRAYPKLEIIGIDQDKNAITFASERLRGFGKRFSYQFGRYSEVLRQLLENVELYKNLVGILADIGVSSLQFDDRSRGFCFDSETLDMRMNQEQILNAKEIVNHYTPNQLEQIFRDFGEIREYKKLTRLIIESRKIEKITSSKDLSSLIVKHFKHPKIHPATQAFQALRIAVNDELGELKRLLENIRSCPLQKGARLSIISFHSLEDRLVKTAFKEWERKCICGSGVMRCVCGNNHQKGRNLYKKPLCASKEEINANPRSRSAKLRSFEFGSVE</sequence>
<dbReference type="GO" id="GO:0071424">
    <property type="term" value="F:rRNA (cytosine-N4-)-methyltransferase activity"/>
    <property type="evidence" value="ECO:0007669"/>
    <property type="project" value="UniProtKB-UniRule"/>
</dbReference>
<dbReference type="SUPFAM" id="SSF81799">
    <property type="entry name" value="Putative methyltransferase TM0872, insert domain"/>
    <property type="match status" value="1"/>
</dbReference>
<evidence type="ECO:0000256" key="4">
    <source>
        <dbReference type="ARBA" id="ARBA00022603"/>
    </source>
</evidence>
<dbReference type="PANTHER" id="PTHR11265">
    <property type="entry name" value="S-ADENOSYL-METHYLTRANSFERASE MRAW"/>
    <property type="match status" value="1"/>
</dbReference>
<comment type="caution">
    <text evidence="8">The sequence shown here is derived from an EMBL/GenBank/DDBJ whole genome shotgun (WGS) entry which is preliminary data.</text>
</comment>
<dbReference type="EMBL" id="NXLS01000001">
    <property type="protein sequence ID" value="RDU64362.1"/>
    <property type="molecule type" value="Genomic_DNA"/>
</dbReference>
<comment type="catalytic activity">
    <reaction evidence="7">
        <text>cytidine(1402) in 16S rRNA + S-adenosyl-L-methionine = N(4)-methylcytidine(1402) in 16S rRNA + S-adenosyl-L-homocysteine + H(+)</text>
        <dbReference type="Rhea" id="RHEA:42928"/>
        <dbReference type="Rhea" id="RHEA-COMP:10286"/>
        <dbReference type="Rhea" id="RHEA-COMP:10287"/>
        <dbReference type="ChEBI" id="CHEBI:15378"/>
        <dbReference type="ChEBI" id="CHEBI:57856"/>
        <dbReference type="ChEBI" id="CHEBI:59789"/>
        <dbReference type="ChEBI" id="CHEBI:74506"/>
        <dbReference type="ChEBI" id="CHEBI:82748"/>
        <dbReference type="EC" id="2.1.1.199"/>
    </reaction>
</comment>
<reference evidence="8 9" key="1">
    <citation type="submission" date="2018-04" db="EMBL/GenBank/DDBJ databases">
        <title>Novel Campyloabacter and Helicobacter Species and Strains.</title>
        <authorList>
            <person name="Mannion A.J."/>
            <person name="Shen Z."/>
            <person name="Fox J.G."/>
        </authorList>
    </citation>
    <scope>NUCLEOTIDE SEQUENCE [LARGE SCALE GENOMIC DNA]</scope>
    <source>
        <strain evidence="8 9">MIT 99-5101</strain>
    </source>
</reference>
<dbReference type="EC" id="2.1.1.199" evidence="7"/>
<dbReference type="Gene3D" id="3.40.50.150">
    <property type="entry name" value="Vaccinia Virus protein VP39"/>
    <property type="match status" value="1"/>
</dbReference>
<evidence type="ECO:0000256" key="5">
    <source>
        <dbReference type="ARBA" id="ARBA00022679"/>
    </source>
</evidence>
<comment type="similarity">
    <text evidence="1 7">Belongs to the methyltransferase superfamily. RsmH family.</text>
</comment>
<evidence type="ECO:0000256" key="3">
    <source>
        <dbReference type="ARBA" id="ARBA00022552"/>
    </source>
</evidence>
<comment type="function">
    <text evidence="7">Specifically methylates the N4 position of cytidine in position 1402 (C1402) of 16S rRNA.</text>
</comment>
<dbReference type="InterPro" id="IPR002903">
    <property type="entry name" value="RsmH"/>
</dbReference>
<name>A0A3D8IGN9_9HELI</name>
<feature type="binding site" evidence="7">
    <location>
        <begin position="36"/>
        <end position="38"/>
    </location>
    <ligand>
        <name>S-adenosyl-L-methionine</name>
        <dbReference type="ChEBI" id="CHEBI:59789"/>
    </ligand>
</feature>
<keyword evidence="9" id="KW-1185">Reference proteome</keyword>
<dbReference type="InterPro" id="IPR029063">
    <property type="entry name" value="SAM-dependent_MTases_sf"/>
</dbReference>
<evidence type="ECO:0000256" key="1">
    <source>
        <dbReference type="ARBA" id="ARBA00010396"/>
    </source>
</evidence>
<keyword evidence="4 7" id="KW-0489">Methyltransferase</keyword>
<evidence type="ECO:0000313" key="9">
    <source>
        <dbReference type="Proteomes" id="UP000256650"/>
    </source>
</evidence>
<dbReference type="Proteomes" id="UP000256650">
    <property type="component" value="Unassembled WGS sequence"/>
</dbReference>
<feature type="binding site" evidence="7">
    <location>
        <position position="105"/>
    </location>
    <ligand>
        <name>S-adenosyl-L-methionine</name>
        <dbReference type="ChEBI" id="CHEBI:59789"/>
    </ligand>
</feature>
<dbReference type="AlphaFoldDB" id="A0A3D8IGN9"/>
<feature type="binding site" evidence="7">
    <location>
        <position position="82"/>
    </location>
    <ligand>
        <name>S-adenosyl-L-methionine</name>
        <dbReference type="ChEBI" id="CHEBI:59789"/>
    </ligand>
</feature>
<gene>
    <name evidence="7" type="primary">rsmH</name>
    <name evidence="8" type="ORF">CQA43_00690</name>
</gene>
<dbReference type="OrthoDB" id="9806637at2"/>
<feature type="binding site" evidence="7">
    <location>
        <position position="55"/>
    </location>
    <ligand>
        <name>S-adenosyl-L-methionine</name>
        <dbReference type="ChEBI" id="CHEBI:59789"/>
    </ligand>
</feature>
<feature type="binding site" evidence="7">
    <location>
        <position position="112"/>
    </location>
    <ligand>
        <name>S-adenosyl-L-methionine</name>
        <dbReference type="ChEBI" id="CHEBI:59789"/>
    </ligand>
</feature>
<keyword evidence="6 7" id="KW-0949">S-adenosyl-L-methionine</keyword>
<dbReference type="Gene3D" id="1.10.150.170">
    <property type="entry name" value="Putative methyltransferase TM0872, insert domain"/>
    <property type="match status" value="1"/>
</dbReference>
<dbReference type="NCBIfam" id="TIGR00006">
    <property type="entry name" value="16S rRNA (cytosine(1402)-N(4))-methyltransferase RsmH"/>
    <property type="match status" value="1"/>
</dbReference>
<keyword evidence="5 7" id="KW-0808">Transferase</keyword>
<evidence type="ECO:0000256" key="2">
    <source>
        <dbReference type="ARBA" id="ARBA00022490"/>
    </source>
</evidence>
<evidence type="ECO:0000256" key="6">
    <source>
        <dbReference type="ARBA" id="ARBA00022691"/>
    </source>
</evidence>
<dbReference type="HAMAP" id="MF_01007">
    <property type="entry name" value="16SrRNA_methyltr_H"/>
    <property type="match status" value="1"/>
</dbReference>
<proteinExistence type="inferred from homology"/>
<evidence type="ECO:0000256" key="7">
    <source>
        <dbReference type="HAMAP-Rule" id="MF_01007"/>
    </source>
</evidence>
<evidence type="ECO:0000313" key="8">
    <source>
        <dbReference type="EMBL" id="RDU64362.1"/>
    </source>
</evidence>
<comment type="subcellular location">
    <subcellularLocation>
        <location evidence="7">Cytoplasm</location>
    </subcellularLocation>
</comment>
<organism evidence="8 9">
    <name type="scientific">Helicobacter ganmani</name>
    <dbReference type="NCBI Taxonomy" id="60246"/>
    <lineage>
        <taxon>Bacteria</taxon>
        <taxon>Pseudomonadati</taxon>
        <taxon>Campylobacterota</taxon>
        <taxon>Epsilonproteobacteria</taxon>
        <taxon>Campylobacterales</taxon>
        <taxon>Helicobacteraceae</taxon>
        <taxon>Helicobacter</taxon>
    </lineage>
</organism>
<keyword evidence="2 7" id="KW-0963">Cytoplasm</keyword>
<accession>A0A3D8IGN9</accession>
<dbReference type="InterPro" id="IPR023397">
    <property type="entry name" value="SAM-dep_MeTrfase_MraW_recog"/>
</dbReference>
<dbReference type="Pfam" id="PF01795">
    <property type="entry name" value="Methyltransf_5"/>
    <property type="match status" value="1"/>
</dbReference>
<keyword evidence="3 7" id="KW-0698">rRNA processing</keyword>
<dbReference type="PIRSF" id="PIRSF004486">
    <property type="entry name" value="MraW"/>
    <property type="match status" value="1"/>
</dbReference>